<organism evidence="2 3">
    <name type="scientific">Brevundimonas viscosa</name>
    <dbReference type="NCBI Taxonomy" id="871741"/>
    <lineage>
        <taxon>Bacteria</taxon>
        <taxon>Pseudomonadati</taxon>
        <taxon>Pseudomonadota</taxon>
        <taxon>Alphaproteobacteria</taxon>
        <taxon>Caulobacterales</taxon>
        <taxon>Caulobacteraceae</taxon>
        <taxon>Brevundimonas</taxon>
    </lineage>
</organism>
<evidence type="ECO:0000313" key="2">
    <source>
        <dbReference type="EMBL" id="SFS89654.1"/>
    </source>
</evidence>
<dbReference type="EMBL" id="FOZV01000011">
    <property type="protein sequence ID" value="SFS89654.1"/>
    <property type="molecule type" value="Genomic_DNA"/>
</dbReference>
<dbReference type="Proteomes" id="UP000198788">
    <property type="component" value="Unassembled WGS sequence"/>
</dbReference>
<proteinExistence type="predicted"/>
<feature type="transmembrane region" description="Helical" evidence="1">
    <location>
        <begin position="123"/>
        <end position="149"/>
    </location>
</feature>
<evidence type="ECO:0000256" key="1">
    <source>
        <dbReference type="SAM" id="Phobius"/>
    </source>
</evidence>
<accession>A0A1I6TKG3</accession>
<feature type="transmembrane region" description="Helical" evidence="1">
    <location>
        <begin position="44"/>
        <end position="70"/>
    </location>
</feature>
<keyword evidence="1" id="KW-0472">Membrane</keyword>
<name>A0A1I6TKG3_9CAUL</name>
<dbReference type="RefSeq" id="WP_092313487.1">
    <property type="nucleotide sequence ID" value="NZ_FOZV01000011.1"/>
</dbReference>
<dbReference type="AlphaFoldDB" id="A0A1I6TKG3"/>
<dbReference type="STRING" id="871741.SAMN05192570_0125"/>
<dbReference type="OrthoDB" id="7206962at2"/>
<gene>
    <name evidence="2" type="ORF">SAMN05192570_0125</name>
</gene>
<keyword evidence="1" id="KW-1133">Transmembrane helix</keyword>
<keyword evidence="3" id="KW-1185">Reference proteome</keyword>
<protein>
    <submittedName>
        <fullName evidence="2">Uncharacterized protein</fullName>
    </submittedName>
</protein>
<reference evidence="3" key="1">
    <citation type="submission" date="2016-10" db="EMBL/GenBank/DDBJ databases">
        <authorList>
            <person name="Varghese N."/>
            <person name="Submissions S."/>
        </authorList>
    </citation>
    <scope>NUCLEOTIDE SEQUENCE [LARGE SCALE GENOMIC DNA]</scope>
    <source>
        <strain evidence="3">CGMCC 1.10683</strain>
    </source>
</reference>
<sequence length="152" mass="16191">MAQGLKRVALYTFLGFLGLILALVLAGGAVGFLAAHGSVDPEAALVWVMGGFAILIMLGSLAVGVGWMRAIDEAAREAHKTAWFWGGSAGLAVGGVAIIMASLPQAETVRIPAWFAGRSDPVAYAATGAFGMLLLMLIGYTLAWVWWWWRRR</sequence>
<keyword evidence="1" id="KW-0812">Transmembrane</keyword>
<feature type="transmembrane region" description="Helical" evidence="1">
    <location>
        <begin position="82"/>
        <end position="103"/>
    </location>
</feature>
<evidence type="ECO:0000313" key="3">
    <source>
        <dbReference type="Proteomes" id="UP000198788"/>
    </source>
</evidence>